<feature type="compositionally biased region" description="Polar residues" evidence="1">
    <location>
        <begin position="364"/>
        <end position="380"/>
    </location>
</feature>
<protein>
    <submittedName>
        <fullName evidence="2">RNA recognition motif-containing protein</fullName>
    </submittedName>
</protein>
<feature type="region of interest" description="Disordered" evidence="1">
    <location>
        <begin position="486"/>
        <end position="513"/>
    </location>
</feature>
<dbReference type="PRINTS" id="PR01217">
    <property type="entry name" value="PRICHEXTENSN"/>
</dbReference>
<accession>A0A364NEK7</accession>
<feature type="compositionally biased region" description="Polar residues" evidence="1">
    <location>
        <begin position="253"/>
        <end position="263"/>
    </location>
</feature>
<keyword evidence="3" id="KW-1185">Reference proteome</keyword>
<feature type="compositionally biased region" description="Polar residues" evidence="1">
    <location>
        <begin position="641"/>
        <end position="654"/>
    </location>
</feature>
<feature type="compositionally biased region" description="Low complexity" evidence="1">
    <location>
        <begin position="203"/>
        <end position="217"/>
    </location>
</feature>
<dbReference type="EMBL" id="QGDH01000009">
    <property type="protein sequence ID" value="RAR15729.1"/>
    <property type="molecule type" value="Genomic_DNA"/>
</dbReference>
<feature type="compositionally biased region" description="Polar residues" evidence="1">
    <location>
        <begin position="324"/>
        <end position="337"/>
    </location>
</feature>
<feature type="compositionally biased region" description="Pro residues" evidence="1">
    <location>
        <begin position="182"/>
        <end position="202"/>
    </location>
</feature>
<organism evidence="2 3">
    <name type="scientific">Stemphylium lycopersici</name>
    <name type="common">Tomato gray leaf spot disease fungus</name>
    <name type="synonym">Thyrospora lycopersici</name>
    <dbReference type="NCBI Taxonomy" id="183478"/>
    <lineage>
        <taxon>Eukaryota</taxon>
        <taxon>Fungi</taxon>
        <taxon>Dikarya</taxon>
        <taxon>Ascomycota</taxon>
        <taxon>Pezizomycotina</taxon>
        <taxon>Dothideomycetes</taxon>
        <taxon>Pleosporomycetidae</taxon>
        <taxon>Pleosporales</taxon>
        <taxon>Pleosporineae</taxon>
        <taxon>Pleosporaceae</taxon>
        <taxon>Stemphylium</taxon>
    </lineage>
</organism>
<feature type="compositionally biased region" description="Polar residues" evidence="1">
    <location>
        <begin position="666"/>
        <end position="678"/>
    </location>
</feature>
<feature type="compositionally biased region" description="Polar residues" evidence="1">
    <location>
        <begin position="407"/>
        <end position="419"/>
    </location>
</feature>
<feature type="compositionally biased region" description="Polar residues" evidence="1">
    <location>
        <begin position="618"/>
        <end position="633"/>
    </location>
</feature>
<feature type="compositionally biased region" description="Pro residues" evidence="1">
    <location>
        <begin position="301"/>
        <end position="322"/>
    </location>
</feature>
<feature type="compositionally biased region" description="Polar residues" evidence="1">
    <location>
        <begin position="450"/>
        <end position="462"/>
    </location>
</feature>
<dbReference type="STRING" id="183478.A0A364NEK7"/>
<dbReference type="Proteomes" id="UP000249619">
    <property type="component" value="Unassembled WGS sequence"/>
</dbReference>
<sequence length="760" mass="81995">MPPQQGEVSLLTLFADVHYYISPPSQTPPHHRFDRGSYVYLYHNPMRQSGRIEIANHAGTPNQDAFAGLDAFRSQNGTASPHQDLSQWHLPTPDPSNQGKYMYKLHTVDMYFWTPEDASLFLDSIRRVLQPHQLQIVRNPSATPTHSEHKNDALSPVIARLENAAISHTSRSASISTTQSFPGPPTATAPTSPPPNEQPPNYAPMAYNPAAPAAPEPIAHREKTPPPEDANDGTGLGTAAVHDQHAAQYGNPLQASFAPQPTSGAYFPGPPAPGQGFTGPPGVQRTNTAGSVPSASHTPPSFAPPPSAPPPGQFNNTPPPPAVTRTSTMPAQQYANYPSSPGFPPAPQSPPAHSAVPSPGFPPQQYQPLASPGYSQFQYGSTGGQAQGQSMHQQLYRPTESEAAVQNHENPNAQRNSNIGKRDTEYRGSTSRASGEMSGAAAADPERQIGGTNANGVDRNTSIRSVMTLPAYSSAARENERVLAREGERAGMDNVVELPETQDEEERQREEEMESLYQIRLARRIEAADREARRQARREARARGDVQALADIRRRAEEAADLSVSQMLIAEHQARTRSRDQRVSSVAYGDLGVARHDGTRLRANSSESDNRPLLDSAASFSGRSRGYTATTNDSRADTHQRGLSVTSLAQSVESHGSDDYDFADASRSNSQSHSNGNSEGFEVVPLNPERSHSGSSATSPHAGIPTEDAPAYEDPPNYESPTNTRAPQLPALNLDIERLPSIQVTTEPTPVEGRAPSPLR</sequence>
<proteinExistence type="predicted"/>
<feature type="compositionally biased region" description="Polar residues" evidence="1">
    <location>
        <begin position="168"/>
        <end position="181"/>
    </location>
</feature>
<feature type="region of interest" description="Disordered" evidence="1">
    <location>
        <begin position="253"/>
        <end position="462"/>
    </location>
</feature>
<comment type="caution">
    <text evidence="2">The sequence shown here is derived from an EMBL/GenBank/DDBJ whole genome shotgun (WGS) entry which is preliminary data.</text>
</comment>
<gene>
    <name evidence="2" type="ORF">DDE83_000961</name>
</gene>
<feature type="region of interest" description="Disordered" evidence="1">
    <location>
        <begin position="168"/>
        <end position="237"/>
    </location>
</feature>
<feature type="compositionally biased region" description="Pro residues" evidence="1">
    <location>
        <begin position="341"/>
        <end position="350"/>
    </location>
</feature>
<evidence type="ECO:0000313" key="3">
    <source>
        <dbReference type="Proteomes" id="UP000249619"/>
    </source>
</evidence>
<name>A0A364NEK7_STELY</name>
<reference evidence="3" key="1">
    <citation type="submission" date="2018-05" db="EMBL/GenBank/DDBJ databases">
        <title>Draft genome sequence of Stemphylium lycopersici strain CIDEFI 213.</title>
        <authorList>
            <person name="Medina R."/>
            <person name="Franco M.E.E."/>
            <person name="Lucentini C.G."/>
            <person name="Saparrat M.C.N."/>
            <person name="Balatti P.A."/>
        </authorList>
    </citation>
    <scope>NUCLEOTIDE SEQUENCE [LARGE SCALE GENOMIC DNA]</scope>
    <source>
        <strain evidence="3">CIDEFI 213</strain>
    </source>
</reference>
<dbReference type="AlphaFoldDB" id="A0A364NEK7"/>
<feature type="region of interest" description="Disordered" evidence="1">
    <location>
        <begin position="596"/>
        <end position="760"/>
    </location>
</feature>
<evidence type="ECO:0000313" key="2">
    <source>
        <dbReference type="EMBL" id="RAR15729.1"/>
    </source>
</evidence>
<evidence type="ECO:0000256" key="1">
    <source>
        <dbReference type="SAM" id="MobiDB-lite"/>
    </source>
</evidence>